<dbReference type="InterPro" id="IPR036388">
    <property type="entry name" value="WH-like_DNA-bd_sf"/>
</dbReference>
<sequence>MEMGLLLGSDAPAPDAAPKLLAVEVDDDLAEKLRRFPLPDGVLDADMNQEEIAQALSTTVNTISKWIRDGMPVAQVGGNGRAYVLRLSHCWAWRHAREAEAETRSRHNENQINLLRAEFLGVDVNNPAAQLSAKERRELAEADMRWSEAQRRRGQLVPLTDVIELLESIGKIVRDGIESMPDRLERELDLAPPEVAAVGRIGADILSAIADRIDEEELQGRDLPDVEPGARLLI</sequence>
<dbReference type="AlphaFoldDB" id="A0A3D9XPF7"/>
<protein>
    <submittedName>
        <fullName evidence="1">Phage terminase Nu1 subunit (DNA packaging protein)</fullName>
    </submittedName>
</protein>
<accession>A0A3D9XPF7</accession>
<dbReference type="InterPro" id="IPR009061">
    <property type="entry name" value="DNA-bd_dom_put_sf"/>
</dbReference>
<dbReference type="Proteomes" id="UP000256941">
    <property type="component" value="Unassembled WGS sequence"/>
</dbReference>
<gene>
    <name evidence="1" type="ORF">BDD41_0774</name>
</gene>
<dbReference type="RefSeq" id="WP_281029239.1">
    <property type="nucleotide sequence ID" value="NZ_CP038196.1"/>
</dbReference>
<dbReference type="SUPFAM" id="SSF46955">
    <property type="entry name" value="Putative DNA-binding domain"/>
    <property type="match status" value="1"/>
</dbReference>
<comment type="caution">
    <text evidence="1">The sequence shown here is derived from an EMBL/GenBank/DDBJ whole genome shotgun (WGS) entry which is preliminary data.</text>
</comment>
<dbReference type="Gene3D" id="1.10.10.10">
    <property type="entry name" value="Winged helix-like DNA-binding domain superfamily/Winged helix DNA-binding domain"/>
    <property type="match status" value="1"/>
</dbReference>
<evidence type="ECO:0000313" key="2">
    <source>
        <dbReference type="Proteomes" id="UP000256941"/>
    </source>
</evidence>
<dbReference type="EMBL" id="QTUJ01000001">
    <property type="protein sequence ID" value="REF72305.1"/>
    <property type="molecule type" value="Genomic_DNA"/>
</dbReference>
<name>A0A3D9XPF7_PARVE</name>
<reference evidence="1 2" key="1">
    <citation type="submission" date="2018-08" db="EMBL/GenBank/DDBJ databases">
        <title>Genomic Encyclopedia of Archaeal and Bacterial Type Strains, Phase II (KMG-II): from individual species to whole genera.</title>
        <authorList>
            <person name="Goeker M."/>
        </authorList>
    </citation>
    <scope>NUCLEOTIDE SEQUENCE [LARGE SCALE GENOMIC DNA]</scope>
    <source>
        <strain evidence="1 2">DSM 17099</strain>
    </source>
</reference>
<evidence type="ECO:0000313" key="1">
    <source>
        <dbReference type="EMBL" id="REF72305.1"/>
    </source>
</evidence>
<organism evidence="1 2">
    <name type="scientific">Paracoccus versutus</name>
    <name type="common">Thiobacillus versutus</name>
    <dbReference type="NCBI Taxonomy" id="34007"/>
    <lineage>
        <taxon>Bacteria</taxon>
        <taxon>Pseudomonadati</taxon>
        <taxon>Pseudomonadota</taxon>
        <taxon>Alphaproteobacteria</taxon>
        <taxon>Rhodobacterales</taxon>
        <taxon>Paracoccaceae</taxon>
        <taxon>Paracoccus</taxon>
    </lineage>
</organism>
<proteinExistence type="predicted"/>